<dbReference type="InterPro" id="IPR026444">
    <property type="entry name" value="Secre_tail"/>
</dbReference>
<dbReference type="PROSITE" id="PS50853">
    <property type="entry name" value="FN3"/>
    <property type="match status" value="2"/>
</dbReference>
<dbReference type="NCBIfam" id="TIGR04183">
    <property type="entry name" value="Por_Secre_tail"/>
    <property type="match status" value="1"/>
</dbReference>
<accession>A0A644WF95</accession>
<evidence type="ECO:0000313" key="2">
    <source>
        <dbReference type="EMBL" id="MPM02442.1"/>
    </source>
</evidence>
<dbReference type="Gene3D" id="2.60.40.10">
    <property type="entry name" value="Immunoglobulins"/>
    <property type="match status" value="2"/>
</dbReference>
<reference evidence="2" key="1">
    <citation type="submission" date="2019-08" db="EMBL/GenBank/DDBJ databases">
        <authorList>
            <person name="Kucharzyk K."/>
            <person name="Murdoch R.W."/>
            <person name="Higgins S."/>
            <person name="Loffler F."/>
        </authorList>
    </citation>
    <scope>NUCLEOTIDE SEQUENCE</scope>
</reference>
<name>A0A644WF95_9ZZZZ</name>
<dbReference type="EMBL" id="VSSQ01000869">
    <property type="protein sequence ID" value="MPM02442.1"/>
    <property type="molecule type" value="Genomic_DNA"/>
</dbReference>
<evidence type="ECO:0000259" key="1">
    <source>
        <dbReference type="PROSITE" id="PS50853"/>
    </source>
</evidence>
<dbReference type="InterPro" id="IPR013783">
    <property type="entry name" value="Ig-like_fold"/>
</dbReference>
<dbReference type="Pfam" id="PF00041">
    <property type="entry name" value="fn3"/>
    <property type="match status" value="1"/>
</dbReference>
<proteinExistence type="predicted"/>
<gene>
    <name evidence="2" type="ORF">SDC9_48691</name>
</gene>
<dbReference type="InterPro" id="IPR003961">
    <property type="entry name" value="FN3_dom"/>
</dbReference>
<dbReference type="SMART" id="SM00060">
    <property type="entry name" value="FN3"/>
    <property type="match status" value="2"/>
</dbReference>
<feature type="domain" description="Fibronectin type-III" evidence="1">
    <location>
        <begin position="525"/>
        <end position="618"/>
    </location>
</feature>
<dbReference type="AlphaFoldDB" id="A0A644WF95"/>
<comment type="caution">
    <text evidence="2">The sequence shown here is derived from an EMBL/GenBank/DDBJ whole genome shotgun (WGS) entry which is preliminary data.</text>
</comment>
<dbReference type="InterPro" id="IPR036116">
    <property type="entry name" value="FN3_sf"/>
</dbReference>
<feature type="domain" description="Fibronectin type-III" evidence="1">
    <location>
        <begin position="272"/>
        <end position="364"/>
    </location>
</feature>
<organism evidence="2">
    <name type="scientific">bioreactor metagenome</name>
    <dbReference type="NCBI Taxonomy" id="1076179"/>
    <lineage>
        <taxon>unclassified sequences</taxon>
        <taxon>metagenomes</taxon>
        <taxon>ecological metagenomes</taxon>
    </lineage>
</organism>
<protein>
    <recommendedName>
        <fullName evidence="1">Fibronectin type-III domain-containing protein</fullName>
    </recommendedName>
</protein>
<dbReference type="SUPFAM" id="SSF49265">
    <property type="entry name" value="Fibronectin type III"/>
    <property type="match status" value="1"/>
</dbReference>
<sequence>MSMKKITLLFALIAITGIAGATVYLDETFDYADGALKTVGAGSSWLSGGTYGTWSSDFMVQSSTLAYSNDGGTYILSGQGKIMSSNYISPYGSTNYVVYKSFSPSSVATGTVYVSFLYTPGGESQSQSQAPAMSMSAPGTNTGVQVWVGKGLVNASHFRFGTTRGSTAGADIKWSTTEYSDLNAVYLLILKYDLSTQTASVFVNPEIGAEVEPTPVASDVTSTSSVRSSVQTIQFKVNGSSKEVYKVGGVRVSSTWAEAVASQSISAVPLDVPLVGSASSVGAESFIANWTAVANATGYAVKVYQGETLHGTYDADGQSTESLFIRGLMTNTAYTYKVIAKGDAIDYSNSEESAASLLFTTLEGLTSIETDFSDETWGTLYTSENQPASGSFPSSYHNGFEIENTFLYDISKYDSRGERKDYGLRMDRMSNGGMVVLPTVKSLEQVEIHAIPGGAPRSITLKELVDGIWTTIGTYEMTSSVDYKEFIIPLSRAVPTKLRIENAGSGQVTLYQIITRTTNPTLLDAPVVGVASAVNSNHFTANWTAVANATGYKVRVYQGTTIVKTVDVSGQATESVQVTELSPETEYTFKVLAVGDAFVNYADSYLSAASTPFTTGITSGLDNLSELKLTVSGKTIMASESGMFEVYNMQGAKLHQVKNTVMTETNLPAGLYILQFTDMNGKQATQKISIN</sequence>
<dbReference type="CDD" id="cd00063">
    <property type="entry name" value="FN3"/>
    <property type="match status" value="1"/>
</dbReference>